<evidence type="ECO:0000259" key="5">
    <source>
        <dbReference type="Pfam" id="PF01523"/>
    </source>
</evidence>
<dbReference type="PANTHER" id="PTHR30624:SF4">
    <property type="entry name" value="METALLOPROTEASE TLDD"/>
    <property type="match status" value="1"/>
</dbReference>
<protein>
    <submittedName>
        <fullName evidence="8">Metalloprotease TldD</fullName>
    </submittedName>
</protein>
<name>A0A8J6Z799_9RHOB</name>
<dbReference type="Proteomes" id="UP000609121">
    <property type="component" value="Unassembled WGS sequence"/>
</dbReference>
<dbReference type="GO" id="GO:0005829">
    <property type="term" value="C:cytosol"/>
    <property type="evidence" value="ECO:0007669"/>
    <property type="project" value="TreeGrafter"/>
</dbReference>
<keyword evidence="9" id="KW-1185">Reference proteome</keyword>
<feature type="domain" description="Metalloprotease TldD/E central" evidence="7">
    <location>
        <begin position="120"/>
        <end position="229"/>
    </location>
</feature>
<evidence type="ECO:0000256" key="3">
    <source>
        <dbReference type="ARBA" id="ARBA00022801"/>
    </source>
</evidence>
<evidence type="ECO:0000313" key="9">
    <source>
        <dbReference type="Proteomes" id="UP000609121"/>
    </source>
</evidence>
<dbReference type="Pfam" id="PF01523">
    <property type="entry name" value="PmbA_TldD_1st"/>
    <property type="match status" value="1"/>
</dbReference>
<dbReference type="Pfam" id="PF19290">
    <property type="entry name" value="PmbA_TldD_2nd"/>
    <property type="match status" value="1"/>
</dbReference>
<dbReference type="Pfam" id="PF19289">
    <property type="entry name" value="PmbA_TldD_3rd"/>
    <property type="match status" value="1"/>
</dbReference>
<evidence type="ECO:0000259" key="6">
    <source>
        <dbReference type="Pfam" id="PF19289"/>
    </source>
</evidence>
<dbReference type="InterPro" id="IPR045570">
    <property type="entry name" value="Metalloprtase-TldD/E_cen_dom"/>
</dbReference>
<dbReference type="RefSeq" id="WP_193180793.1">
    <property type="nucleotide sequence ID" value="NZ_JACVXA010000012.1"/>
</dbReference>
<comment type="similarity">
    <text evidence="1">Belongs to the peptidase U62 family.</text>
</comment>
<dbReference type="InterPro" id="IPR025502">
    <property type="entry name" value="TldD"/>
</dbReference>
<dbReference type="AlphaFoldDB" id="A0A8J6Z799"/>
<feature type="domain" description="Metalloprotease TldD/E C-terminal" evidence="6">
    <location>
        <begin position="237"/>
        <end position="470"/>
    </location>
</feature>
<evidence type="ECO:0000256" key="1">
    <source>
        <dbReference type="ARBA" id="ARBA00005836"/>
    </source>
</evidence>
<evidence type="ECO:0000256" key="4">
    <source>
        <dbReference type="ARBA" id="ARBA00023049"/>
    </source>
</evidence>
<keyword evidence="3" id="KW-0378">Hydrolase</keyword>
<keyword evidence="2" id="KW-0645">Protease</keyword>
<comment type="caution">
    <text evidence="8">The sequence shown here is derived from an EMBL/GenBank/DDBJ whole genome shotgun (WGS) entry which is preliminary data.</text>
</comment>
<organism evidence="8 9">
    <name type="scientific">Mangrovicoccus algicola</name>
    <dbReference type="NCBI Taxonomy" id="2771008"/>
    <lineage>
        <taxon>Bacteria</taxon>
        <taxon>Pseudomonadati</taxon>
        <taxon>Pseudomonadota</taxon>
        <taxon>Alphaproteobacteria</taxon>
        <taxon>Rhodobacterales</taxon>
        <taxon>Paracoccaceae</taxon>
        <taxon>Mangrovicoccus</taxon>
    </lineage>
</organism>
<reference evidence="8" key="1">
    <citation type="submission" date="2020-09" db="EMBL/GenBank/DDBJ databases">
        <title>A novel bacterium of genus Mangrovicoccus, isolated from South China Sea.</title>
        <authorList>
            <person name="Huang H."/>
            <person name="Mo K."/>
            <person name="Hu Y."/>
        </authorList>
    </citation>
    <scope>NUCLEOTIDE SEQUENCE</scope>
    <source>
        <strain evidence="8">HB182678</strain>
    </source>
</reference>
<accession>A0A8J6Z799</accession>
<gene>
    <name evidence="8" type="primary">tldD</name>
    <name evidence="8" type="ORF">ICN82_06170</name>
</gene>
<dbReference type="InterPro" id="IPR002510">
    <property type="entry name" value="Metalloprtase-TldD/E_N"/>
</dbReference>
<dbReference type="GO" id="GO:0008237">
    <property type="term" value="F:metallopeptidase activity"/>
    <property type="evidence" value="ECO:0007669"/>
    <property type="project" value="UniProtKB-KW"/>
</dbReference>
<keyword evidence="4 8" id="KW-0482">Metalloprotease</keyword>
<dbReference type="Gene3D" id="3.30.2290.10">
    <property type="entry name" value="PmbA/TldD superfamily"/>
    <property type="match status" value="1"/>
</dbReference>
<dbReference type="SUPFAM" id="SSF111283">
    <property type="entry name" value="Putative modulator of DNA gyrase, PmbA/TldD"/>
    <property type="match status" value="1"/>
</dbReference>
<evidence type="ECO:0000313" key="8">
    <source>
        <dbReference type="EMBL" id="MBE3637790.1"/>
    </source>
</evidence>
<dbReference type="PANTHER" id="PTHR30624">
    <property type="entry name" value="UNCHARACTERIZED PROTEIN TLDD AND PMBA"/>
    <property type="match status" value="1"/>
</dbReference>
<dbReference type="NCBIfam" id="NF008006">
    <property type="entry name" value="PRK10735.1"/>
    <property type="match status" value="1"/>
</dbReference>
<dbReference type="InterPro" id="IPR036059">
    <property type="entry name" value="TldD/PmbA_sf"/>
</dbReference>
<evidence type="ECO:0000256" key="2">
    <source>
        <dbReference type="ARBA" id="ARBA00022670"/>
    </source>
</evidence>
<evidence type="ECO:0000259" key="7">
    <source>
        <dbReference type="Pfam" id="PF19290"/>
    </source>
</evidence>
<dbReference type="GO" id="GO:0006508">
    <property type="term" value="P:proteolysis"/>
    <property type="evidence" value="ECO:0007669"/>
    <property type="project" value="UniProtKB-KW"/>
</dbReference>
<dbReference type="InterPro" id="IPR051463">
    <property type="entry name" value="Peptidase_U62_metallo"/>
</dbReference>
<proteinExistence type="inferred from homology"/>
<feature type="domain" description="Metalloprotease TldD/E N-terminal" evidence="5">
    <location>
        <begin position="33"/>
        <end position="93"/>
    </location>
</feature>
<sequence length="473" mass="49543">MSLQPFAPFETELDRDTALGLVAEATHGADDGELFLERRRAEVLSFDDGRLRTASFDASEGFGLRAVKGETAGYAHSTEISESALRRAVATARLAVGDGGGVMAEAPRATNRHLYAAFDPIEDAAFPVKVETLREIDAFARDLDPRVVQVSATLAASLQQVAILRADGHMVEDTRPMTRLSVSVIVEENGRRESGNAGGGGRTALSGLLEPALWQSSVREALRIALVNLEAVPAPAGQMDVVLGAGWPGVMLHEAVGHGLEGDFNRKGSSAFAGLMGQQVAARGVTVLDDGTIPDRRGSITVDDEGTPSQRTVLIEDGVLVGYMQDRQNARLMGSASTGNGRRQSHAHLPMPRMTNTYMLGGDATPGEILSELKDGIYAVGFGGGQVDITNGKFVFNCTEAYRVKDGKIGAPVRGATLIGDGPAAMKRIRAIGNDMALDPGIGNCGKSGQWVPVGVGQPTLLMGGLTVGGAGS</sequence>
<dbReference type="EMBL" id="JACVXA010000012">
    <property type="protein sequence ID" value="MBE3637790.1"/>
    <property type="molecule type" value="Genomic_DNA"/>
</dbReference>
<dbReference type="InterPro" id="IPR045569">
    <property type="entry name" value="Metalloprtase-TldD/E_C"/>
</dbReference>
<dbReference type="InterPro" id="IPR035068">
    <property type="entry name" value="TldD/PmbA_N"/>
</dbReference>
<dbReference type="PIRSF" id="PIRSF004919">
    <property type="entry name" value="TldD"/>
    <property type="match status" value="1"/>
</dbReference>